<feature type="transmembrane region" description="Helical" evidence="2">
    <location>
        <begin position="216"/>
        <end position="238"/>
    </location>
</feature>
<keyword evidence="5" id="KW-1185">Reference proteome</keyword>
<dbReference type="Proteomes" id="UP001175211">
    <property type="component" value="Unassembled WGS sequence"/>
</dbReference>
<evidence type="ECO:0000256" key="1">
    <source>
        <dbReference type="SAM" id="MobiDB-lite"/>
    </source>
</evidence>
<keyword evidence="2" id="KW-1133">Transmembrane helix</keyword>
<dbReference type="EMBL" id="JAUEPS010000049">
    <property type="protein sequence ID" value="KAK0445642.1"/>
    <property type="molecule type" value="Genomic_DNA"/>
</dbReference>
<protein>
    <recommendedName>
        <fullName evidence="6">Transmembrane protein</fullName>
    </recommendedName>
</protein>
<organism evidence="4 5">
    <name type="scientific">Armillaria tabescens</name>
    <name type="common">Ringless honey mushroom</name>
    <name type="synonym">Agaricus tabescens</name>
    <dbReference type="NCBI Taxonomy" id="1929756"/>
    <lineage>
        <taxon>Eukaryota</taxon>
        <taxon>Fungi</taxon>
        <taxon>Dikarya</taxon>
        <taxon>Basidiomycota</taxon>
        <taxon>Agaricomycotina</taxon>
        <taxon>Agaricomycetes</taxon>
        <taxon>Agaricomycetidae</taxon>
        <taxon>Agaricales</taxon>
        <taxon>Marasmiineae</taxon>
        <taxon>Physalacriaceae</taxon>
        <taxon>Desarmillaria</taxon>
    </lineage>
</organism>
<feature type="signal peptide" evidence="3">
    <location>
        <begin position="1"/>
        <end position="16"/>
    </location>
</feature>
<feature type="region of interest" description="Disordered" evidence="1">
    <location>
        <begin position="260"/>
        <end position="311"/>
    </location>
</feature>
<feature type="chain" id="PRO_5041322438" description="Transmembrane protein" evidence="3">
    <location>
        <begin position="17"/>
        <end position="311"/>
    </location>
</feature>
<name>A0AA39JMT2_ARMTA</name>
<dbReference type="GeneID" id="85367547"/>
<proteinExistence type="predicted"/>
<dbReference type="AlphaFoldDB" id="A0AA39JMT2"/>
<reference evidence="4" key="1">
    <citation type="submission" date="2023-06" db="EMBL/GenBank/DDBJ databases">
        <authorList>
            <consortium name="Lawrence Berkeley National Laboratory"/>
            <person name="Ahrendt S."/>
            <person name="Sahu N."/>
            <person name="Indic B."/>
            <person name="Wong-Bajracharya J."/>
            <person name="Merenyi Z."/>
            <person name="Ke H.-M."/>
            <person name="Monk M."/>
            <person name="Kocsube S."/>
            <person name="Drula E."/>
            <person name="Lipzen A."/>
            <person name="Balint B."/>
            <person name="Henrissat B."/>
            <person name="Andreopoulos B."/>
            <person name="Martin F.M."/>
            <person name="Harder C.B."/>
            <person name="Rigling D."/>
            <person name="Ford K.L."/>
            <person name="Foster G.D."/>
            <person name="Pangilinan J."/>
            <person name="Papanicolaou A."/>
            <person name="Barry K."/>
            <person name="LaButti K."/>
            <person name="Viragh M."/>
            <person name="Koriabine M."/>
            <person name="Yan M."/>
            <person name="Riley R."/>
            <person name="Champramary S."/>
            <person name="Plett K.L."/>
            <person name="Tsai I.J."/>
            <person name="Slot J."/>
            <person name="Sipos G."/>
            <person name="Plett J."/>
            <person name="Nagy L.G."/>
            <person name="Grigoriev I.V."/>
        </authorList>
    </citation>
    <scope>NUCLEOTIDE SEQUENCE</scope>
    <source>
        <strain evidence="4">CCBAS 213</strain>
    </source>
</reference>
<evidence type="ECO:0000256" key="3">
    <source>
        <dbReference type="SAM" id="SignalP"/>
    </source>
</evidence>
<sequence>MSWVYVLFVAFVAVQAKLVNVTVDDQNLSLTYTPSDAWVDGTDCEACTAKLDTDRLVRGTWHDSTFQPGDKEPHRVSVSFNGTAIYVDCILVKSTSNPPLNGHSDMRFFIDGALVGRFARDIANDSTSTYEYGSTVYANTCIPAGLHTFRLQNGHTNSTQQSLVLLDAITYSYDDGEPDGSVTVYSTATESLGITETGTPDPEDAVSSESSNVASVVAPAVVIPLVLVASIFALALYLRRRRRRRHPVIGVYGPSTWGQPTYAATTSYPPTRLVSSTTEFDPSRGPAPPAYEASVRGTGVLEEDGKIRLPP</sequence>
<dbReference type="RefSeq" id="XP_060325546.1">
    <property type="nucleotide sequence ID" value="XM_060483999.1"/>
</dbReference>
<feature type="compositionally biased region" description="Low complexity" evidence="1">
    <location>
        <begin position="260"/>
        <end position="271"/>
    </location>
</feature>
<evidence type="ECO:0008006" key="6">
    <source>
        <dbReference type="Google" id="ProtNLM"/>
    </source>
</evidence>
<evidence type="ECO:0000256" key="2">
    <source>
        <dbReference type="SAM" id="Phobius"/>
    </source>
</evidence>
<keyword evidence="3" id="KW-0732">Signal</keyword>
<keyword evidence="2" id="KW-0472">Membrane</keyword>
<evidence type="ECO:0000313" key="4">
    <source>
        <dbReference type="EMBL" id="KAK0445642.1"/>
    </source>
</evidence>
<evidence type="ECO:0000313" key="5">
    <source>
        <dbReference type="Proteomes" id="UP001175211"/>
    </source>
</evidence>
<comment type="caution">
    <text evidence="4">The sequence shown here is derived from an EMBL/GenBank/DDBJ whole genome shotgun (WGS) entry which is preliminary data.</text>
</comment>
<keyword evidence="2" id="KW-0812">Transmembrane</keyword>
<accession>A0AA39JMT2</accession>
<gene>
    <name evidence="4" type="ORF">EV420DRAFT_922138</name>
</gene>